<reference evidence="2" key="1">
    <citation type="journal article" date="2019" name="Environ. Microbiol.">
        <title>Fungal ecological strategies reflected in gene transcription - a case study of two litter decomposers.</title>
        <authorList>
            <person name="Barbi F."/>
            <person name="Kohler A."/>
            <person name="Barry K."/>
            <person name="Baskaran P."/>
            <person name="Daum C."/>
            <person name="Fauchery L."/>
            <person name="Ihrmark K."/>
            <person name="Kuo A."/>
            <person name="LaButti K."/>
            <person name="Lipzen A."/>
            <person name="Morin E."/>
            <person name="Grigoriev I.V."/>
            <person name="Henrissat B."/>
            <person name="Lindahl B."/>
            <person name="Martin F."/>
        </authorList>
    </citation>
    <scope>NUCLEOTIDE SEQUENCE</scope>
    <source>
        <strain evidence="2">JB14</strain>
    </source>
</reference>
<keyword evidence="3" id="KW-1185">Reference proteome</keyword>
<name>A0A6A4GSD9_9AGAR</name>
<proteinExistence type="predicted"/>
<evidence type="ECO:0000313" key="3">
    <source>
        <dbReference type="Proteomes" id="UP000799118"/>
    </source>
</evidence>
<dbReference type="AlphaFoldDB" id="A0A6A4GSD9"/>
<evidence type="ECO:0000313" key="2">
    <source>
        <dbReference type="EMBL" id="KAE9388064.1"/>
    </source>
</evidence>
<accession>A0A6A4GSD9</accession>
<organism evidence="2 3">
    <name type="scientific">Gymnopus androsaceus JB14</name>
    <dbReference type="NCBI Taxonomy" id="1447944"/>
    <lineage>
        <taxon>Eukaryota</taxon>
        <taxon>Fungi</taxon>
        <taxon>Dikarya</taxon>
        <taxon>Basidiomycota</taxon>
        <taxon>Agaricomycotina</taxon>
        <taxon>Agaricomycetes</taxon>
        <taxon>Agaricomycetidae</taxon>
        <taxon>Agaricales</taxon>
        <taxon>Marasmiineae</taxon>
        <taxon>Omphalotaceae</taxon>
        <taxon>Gymnopus</taxon>
    </lineage>
</organism>
<dbReference type="Proteomes" id="UP000799118">
    <property type="component" value="Unassembled WGS sequence"/>
</dbReference>
<evidence type="ECO:0000256" key="1">
    <source>
        <dbReference type="SAM" id="MobiDB-lite"/>
    </source>
</evidence>
<gene>
    <name evidence="2" type="ORF">BT96DRAFT_947873</name>
</gene>
<dbReference type="OrthoDB" id="3259617at2759"/>
<sequence>MKRCLNGKLLNEEVDGLMQSSSILLFLGPACDFPDKALKALIDDSSKARYAAAHTLNAFASAKLAHNLTYTQKGSHELSRVVHKFLEADRVVLLLPKILESACQVTPVVFDGEGLQWAAVVMASSIVLIDYPIFDSRAMRTIKDRLWDIAEHKGRVVRRLSGPVMPAEKDKAKEREMARKVQTFLSQDYRSGTGAETCPSRTRACASADRNSNPTPTHTPTRFDTNAILHSHLNGNILKSDLPSLHEYTRRHKADVRPLSVQETINHWDELYDFWMVGVGLVLRDSALLEIPKYILTAWQTLLLAYSEFSQSQGFHLALSPKLTPLHATFEFSGENPRLHQDLS</sequence>
<feature type="region of interest" description="Disordered" evidence="1">
    <location>
        <begin position="192"/>
        <end position="220"/>
    </location>
</feature>
<feature type="compositionally biased region" description="Polar residues" evidence="1">
    <location>
        <begin position="209"/>
        <end position="220"/>
    </location>
</feature>
<protein>
    <submittedName>
        <fullName evidence="2">Uncharacterized protein</fullName>
    </submittedName>
</protein>
<dbReference type="EMBL" id="ML769763">
    <property type="protein sequence ID" value="KAE9388064.1"/>
    <property type="molecule type" value="Genomic_DNA"/>
</dbReference>